<keyword evidence="1" id="KW-1133">Transmembrane helix</keyword>
<feature type="transmembrane region" description="Helical" evidence="1">
    <location>
        <begin position="17"/>
        <end position="36"/>
    </location>
</feature>
<dbReference type="Proteomes" id="UP001604335">
    <property type="component" value="Unassembled WGS sequence"/>
</dbReference>
<protein>
    <submittedName>
        <fullName evidence="2">DUF2809 domain-containing protein</fullName>
    </submittedName>
</protein>
<dbReference type="Pfam" id="PF10990">
    <property type="entry name" value="DUF2809"/>
    <property type="match status" value="1"/>
</dbReference>
<keyword evidence="1" id="KW-0812">Transmembrane</keyword>
<dbReference type="InterPro" id="IPR021257">
    <property type="entry name" value="DUF2809"/>
</dbReference>
<evidence type="ECO:0000313" key="2">
    <source>
        <dbReference type="EMBL" id="MFG3818903.1"/>
    </source>
</evidence>
<name>A0ABW7CDJ2_9CYAN</name>
<evidence type="ECO:0000256" key="1">
    <source>
        <dbReference type="SAM" id="Phobius"/>
    </source>
</evidence>
<sequence length="154" mass="17566">MATPTASRPQNRRQNRWPLAGILGMLTALGLGTKRYHGPLENWVQHHLGDVLVMIFLIGVARWLWPRRSAGVLSAWVMVIAIVIELLQLWHPPILQAVRATFLGQIIFGSYFDWWDFVHYGLGALLGYGGLRWLDRWGQEHPQVAPPDRPSIDQ</sequence>
<keyword evidence="1" id="KW-0472">Membrane</keyword>
<keyword evidence="3" id="KW-1185">Reference proteome</keyword>
<dbReference type="RefSeq" id="WP_393014516.1">
    <property type="nucleotide sequence ID" value="NZ_JAZAQF010000086.1"/>
</dbReference>
<gene>
    <name evidence="2" type="ORF">VPK24_14760</name>
</gene>
<feature type="transmembrane region" description="Helical" evidence="1">
    <location>
        <begin position="72"/>
        <end position="90"/>
    </location>
</feature>
<evidence type="ECO:0000313" key="3">
    <source>
        <dbReference type="Proteomes" id="UP001604335"/>
    </source>
</evidence>
<feature type="transmembrane region" description="Helical" evidence="1">
    <location>
        <begin position="48"/>
        <end position="65"/>
    </location>
</feature>
<organism evidence="2 3">
    <name type="scientific">Limnothrix redekei LRLZ20PSL1</name>
    <dbReference type="NCBI Taxonomy" id="3112953"/>
    <lineage>
        <taxon>Bacteria</taxon>
        <taxon>Bacillati</taxon>
        <taxon>Cyanobacteriota</taxon>
        <taxon>Cyanophyceae</taxon>
        <taxon>Pseudanabaenales</taxon>
        <taxon>Pseudanabaenaceae</taxon>
        <taxon>Limnothrix</taxon>
    </lineage>
</organism>
<dbReference type="EMBL" id="JAZAQF010000086">
    <property type="protein sequence ID" value="MFG3818903.1"/>
    <property type="molecule type" value="Genomic_DNA"/>
</dbReference>
<feature type="transmembrane region" description="Helical" evidence="1">
    <location>
        <begin position="117"/>
        <end position="134"/>
    </location>
</feature>
<accession>A0ABW7CDJ2</accession>
<reference evidence="3" key="1">
    <citation type="journal article" date="2024" name="Algal Res.">
        <title>Biochemical, toxicological and genomic investigation of a high-biomass producing Limnothrix strain isolated from Italian shallow drinking water reservoir.</title>
        <authorList>
            <person name="Simonazzi M."/>
            <person name="Shishido T.K."/>
            <person name="Delbaje E."/>
            <person name="Wahlsten M."/>
            <person name="Fewer D.P."/>
            <person name="Sivonen K."/>
            <person name="Pezzolesi L."/>
            <person name="Pistocchi R."/>
        </authorList>
    </citation>
    <scope>NUCLEOTIDE SEQUENCE [LARGE SCALE GENOMIC DNA]</scope>
    <source>
        <strain evidence="3">LRLZ20PSL1</strain>
    </source>
</reference>
<proteinExistence type="predicted"/>
<comment type="caution">
    <text evidence="2">The sequence shown here is derived from an EMBL/GenBank/DDBJ whole genome shotgun (WGS) entry which is preliminary data.</text>
</comment>